<evidence type="ECO:0000256" key="1">
    <source>
        <dbReference type="SAM" id="Phobius"/>
    </source>
</evidence>
<feature type="transmembrane region" description="Helical" evidence="1">
    <location>
        <begin position="37"/>
        <end position="58"/>
    </location>
</feature>
<reference evidence="2" key="1">
    <citation type="journal article" date="2015" name="Nature">
        <title>Complex archaea that bridge the gap between prokaryotes and eukaryotes.</title>
        <authorList>
            <person name="Spang A."/>
            <person name="Saw J.H."/>
            <person name="Jorgensen S.L."/>
            <person name="Zaremba-Niedzwiedzka K."/>
            <person name="Martijn J."/>
            <person name="Lind A.E."/>
            <person name="van Eijk R."/>
            <person name="Schleper C."/>
            <person name="Guy L."/>
            <person name="Ettema T.J."/>
        </authorList>
    </citation>
    <scope>NUCLEOTIDE SEQUENCE</scope>
</reference>
<accession>A0A0F9DPY4</accession>
<comment type="caution">
    <text evidence="2">The sequence shown here is derived from an EMBL/GenBank/DDBJ whole genome shotgun (WGS) entry which is preliminary data.</text>
</comment>
<feature type="transmembrane region" description="Helical" evidence="1">
    <location>
        <begin position="108"/>
        <end position="126"/>
    </location>
</feature>
<feature type="transmembrane region" description="Helical" evidence="1">
    <location>
        <begin position="78"/>
        <end position="101"/>
    </location>
</feature>
<gene>
    <name evidence="2" type="ORF">LCGC14_2519970</name>
</gene>
<organism evidence="2">
    <name type="scientific">marine sediment metagenome</name>
    <dbReference type="NCBI Taxonomy" id="412755"/>
    <lineage>
        <taxon>unclassified sequences</taxon>
        <taxon>metagenomes</taxon>
        <taxon>ecological metagenomes</taxon>
    </lineage>
</organism>
<feature type="transmembrane region" description="Helical" evidence="1">
    <location>
        <begin position="6"/>
        <end position="25"/>
    </location>
</feature>
<keyword evidence="1" id="KW-0812">Transmembrane</keyword>
<evidence type="ECO:0008006" key="3">
    <source>
        <dbReference type="Google" id="ProtNLM"/>
    </source>
</evidence>
<keyword evidence="1" id="KW-0472">Membrane</keyword>
<dbReference type="EMBL" id="LAZR01040628">
    <property type="protein sequence ID" value="KKL14018.1"/>
    <property type="molecule type" value="Genomic_DNA"/>
</dbReference>
<keyword evidence="1" id="KW-1133">Transmembrane helix</keyword>
<dbReference type="AlphaFoldDB" id="A0A0F9DPY4"/>
<name>A0A0F9DPY4_9ZZZZ</name>
<proteinExistence type="predicted"/>
<protein>
    <recommendedName>
        <fullName evidence="3">NADH-Ubiquinone oxidoreductase (complex I) chain 5 N-terminal domain-containing protein</fullName>
    </recommendedName>
</protein>
<feature type="non-terminal residue" evidence="2">
    <location>
        <position position="135"/>
    </location>
</feature>
<sequence>MIEITSTPIILIAILGTVGISLPLIHIARNEQGSSSFYGAITFGALLASIGFVIYQFAIGNVTQGAIFSEDVLSDDAFGGLFAIAMLIVAIMTTVGSFNYMKNQKNTAVYFSLILLSSIGMVFVAYSTDLVMLFV</sequence>
<evidence type="ECO:0000313" key="2">
    <source>
        <dbReference type="EMBL" id="KKL14018.1"/>
    </source>
</evidence>